<accession>A0AAJ5RQR2</accession>
<proteinExistence type="predicted"/>
<dbReference type="RefSeq" id="WP_274797538.1">
    <property type="nucleotide sequence ID" value="NZ_CP113528.1"/>
</dbReference>
<evidence type="ECO:0000313" key="2">
    <source>
        <dbReference type="Proteomes" id="UP001219585"/>
    </source>
</evidence>
<dbReference type="AlphaFoldDB" id="A0AAJ5RQR2"/>
<organism evidence="1 2">
    <name type="scientific">Lysinibacillus irui</name>
    <dbReference type="NCBI Taxonomy" id="2998077"/>
    <lineage>
        <taxon>Bacteria</taxon>
        <taxon>Bacillati</taxon>
        <taxon>Bacillota</taxon>
        <taxon>Bacilli</taxon>
        <taxon>Bacillales</taxon>
        <taxon>Bacillaceae</taxon>
        <taxon>Lysinibacillus</taxon>
    </lineage>
</organism>
<gene>
    <name evidence="1" type="ORF">OU989_22625</name>
</gene>
<dbReference type="KEGG" id="liu:OU989_22625"/>
<sequence>MLTKKRYLITEGDNIRLVNDPGKNRLYEEGAFILAKLTQNSYRILSPKRFRHLGLIVSNKDKIEFVSVDSLIFP</sequence>
<name>A0AAJ5RQR2_9BACI</name>
<reference evidence="1" key="1">
    <citation type="submission" date="2022-11" db="EMBL/GenBank/DDBJ databases">
        <title>Lysinibacillus irui.</title>
        <authorList>
            <person name="Akintayo S.O."/>
        </authorList>
    </citation>
    <scope>NUCLEOTIDE SEQUENCE</scope>
    <source>
        <strain evidence="1">IRB4-01</strain>
        <plasmid evidence="1">unnamed</plasmid>
    </source>
</reference>
<keyword evidence="1" id="KW-0614">Plasmid</keyword>
<geneLocation type="plasmid" evidence="1 2">
    <name>unnamed</name>
</geneLocation>
<dbReference type="EMBL" id="CP113528">
    <property type="protein sequence ID" value="WDV09321.1"/>
    <property type="molecule type" value="Genomic_DNA"/>
</dbReference>
<protein>
    <submittedName>
        <fullName evidence="1">Uncharacterized protein</fullName>
    </submittedName>
</protein>
<dbReference type="Proteomes" id="UP001219585">
    <property type="component" value="Plasmid unnamed"/>
</dbReference>
<evidence type="ECO:0000313" key="1">
    <source>
        <dbReference type="EMBL" id="WDV09321.1"/>
    </source>
</evidence>